<evidence type="ECO:0000256" key="1">
    <source>
        <dbReference type="ARBA" id="ARBA00004985"/>
    </source>
</evidence>
<dbReference type="EMBL" id="LR593886">
    <property type="protein sequence ID" value="VTR94275.1"/>
    <property type="molecule type" value="Genomic_DNA"/>
</dbReference>
<dbReference type="NCBIfam" id="TIGR00407">
    <property type="entry name" value="proA"/>
    <property type="match status" value="1"/>
</dbReference>
<evidence type="ECO:0000313" key="9">
    <source>
        <dbReference type="EMBL" id="VTR94275.1"/>
    </source>
</evidence>
<dbReference type="InterPro" id="IPR000965">
    <property type="entry name" value="GPR_dom"/>
</dbReference>
<evidence type="ECO:0000256" key="4">
    <source>
        <dbReference type="ARBA" id="ARBA00022857"/>
    </source>
</evidence>
<dbReference type="PANTHER" id="PTHR11063">
    <property type="entry name" value="GLUTAMATE SEMIALDEHYDE DEHYDROGENASE"/>
    <property type="match status" value="1"/>
</dbReference>
<keyword evidence="5 7" id="KW-0560">Oxidoreductase</keyword>
<evidence type="ECO:0000256" key="7">
    <source>
        <dbReference type="HAMAP-Rule" id="MF_00412"/>
    </source>
</evidence>
<dbReference type="GO" id="GO:0050661">
    <property type="term" value="F:NADP binding"/>
    <property type="evidence" value="ECO:0007669"/>
    <property type="project" value="InterPro"/>
</dbReference>
<comment type="pathway">
    <text evidence="1 7">Amino-acid biosynthesis; L-proline biosynthesis; L-glutamate 5-semialdehyde from L-glutamate: step 2/2.</text>
</comment>
<dbReference type="InterPro" id="IPR016161">
    <property type="entry name" value="Ald_DH/histidinol_DH"/>
</dbReference>
<dbReference type="Gene3D" id="3.40.309.10">
    <property type="entry name" value="Aldehyde Dehydrogenase, Chain A, domain 2"/>
    <property type="match status" value="1"/>
</dbReference>
<evidence type="ECO:0000256" key="3">
    <source>
        <dbReference type="ARBA" id="ARBA00022650"/>
    </source>
</evidence>
<proteinExistence type="inferred from homology"/>
<dbReference type="PROSITE" id="PS01223">
    <property type="entry name" value="PROA"/>
    <property type="match status" value="1"/>
</dbReference>
<dbReference type="HAMAP" id="MF_00412">
    <property type="entry name" value="ProA"/>
    <property type="match status" value="1"/>
</dbReference>
<evidence type="ECO:0000313" key="10">
    <source>
        <dbReference type="Proteomes" id="UP000464178"/>
    </source>
</evidence>
<dbReference type="Gene3D" id="3.40.605.10">
    <property type="entry name" value="Aldehyde Dehydrogenase, Chain A, domain 1"/>
    <property type="match status" value="1"/>
</dbReference>
<comment type="function">
    <text evidence="7">Catalyzes the NADPH-dependent reduction of L-glutamate 5-phosphate into L-glutamate 5-semialdehyde and phosphate. The product spontaneously undergoes cyclization to form 1-pyrroline-5-carboxylate.</text>
</comment>
<dbReference type="GO" id="GO:0055129">
    <property type="term" value="P:L-proline biosynthetic process"/>
    <property type="evidence" value="ECO:0007669"/>
    <property type="project" value="UniProtKB-UniRule"/>
</dbReference>
<dbReference type="UniPathway" id="UPA00098">
    <property type="reaction ID" value="UER00360"/>
</dbReference>
<dbReference type="InterPro" id="IPR020593">
    <property type="entry name" value="G-glutamylP_reductase_CS"/>
</dbReference>
<dbReference type="PANTHER" id="PTHR11063:SF8">
    <property type="entry name" value="DELTA-1-PYRROLINE-5-CARBOXYLATE SYNTHASE"/>
    <property type="match status" value="1"/>
</dbReference>
<comment type="similarity">
    <text evidence="7">Belongs to the gamma-glutamyl phosphate reductase family.</text>
</comment>
<dbReference type="InterPro" id="IPR016163">
    <property type="entry name" value="Ald_DH_C"/>
</dbReference>
<dbReference type="NCBIfam" id="NF001221">
    <property type="entry name" value="PRK00197.1"/>
    <property type="match status" value="1"/>
</dbReference>
<keyword evidence="2 7" id="KW-0028">Amino-acid biosynthesis</keyword>
<dbReference type="PIRSF" id="PIRSF000151">
    <property type="entry name" value="GPR"/>
    <property type="match status" value="1"/>
</dbReference>
<dbReference type="KEGG" id="gms:SOIL9_34390"/>
<comment type="subcellular location">
    <subcellularLocation>
        <location evidence="7">Cytoplasm</location>
    </subcellularLocation>
</comment>
<dbReference type="CDD" id="cd07079">
    <property type="entry name" value="ALDH_F18-19_ProA-GPR"/>
    <property type="match status" value="1"/>
</dbReference>
<dbReference type="InterPro" id="IPR016162">
    <property type="entry name" value="Ald_DH_N"/>
</dbReference>
<dbReference type="AlphaFoldDB" id="A0A6P2D1M0"/>
<sequence length="429" mass="45814">MSALPPSSALQDELGTLCLGLARRAKTAARVLATVPTAAKNRWLLAAADALESHQDELIAANARDVEAAPGFGLNAAAIDRLTLDPKRIKSAAEGLRQVAALPDPVGEVREATQRPNGLQILKVGVPLGVVFFIYESRPNVTADAAALCVKSGNAVILRGGKEAIHSNTVLHRLLSTELTRCGLPADAVQLVPTTDRQAVGHLLAMSEFIDLAIPRGGKSLIQRVAAEARMPVIKHFDGVCHVFVDAAADLEIAERVVVNAKCQRPGTCNAAESLLVHAAVAEEFLPKIGATLAKQGVELRGCARTQKLVPHAKPATNDDYRTEYLDLILSVKVVADLDEAVRHIETFGSHHTDAIITRDINTARAFTQRVDSAAVMVNASTRFNDGFELGLGAEIGISTDRFHARGPCGLRELTTYKFIVTGDGHVRE</sequence>
<protein>
    <recommendedName>
        <fullName evidence="7">Gamma-glutamyl phosphate reductase</fullName>
        <shortName evidence="7">GPR</shortName>
        <ecNumber evidence="7">1.2.1.41</ecNumber>
    </recommendedName>
    <alternativeName>
        <fullName evidence="7">Glutamate-5-semialdehyde dehydrogenase</fullName>
    </alternativeName>
    <alternativeName>
        <fullName evidence="7">Glutamyl-gamma-semialdehyde dehydrogenase</fullName>
        <shortName evidence="7">GSA dehydrogenase</shortName>
    </alternativeName>
</protein>
<comment type="catalytic activity">
    <reaction evidence="6 7">
        <text>L-glutamate 5-semialdehyde + phosphate + NADP(+) = L-glutamyl 5-phosphate + NADPH + H(+)</text>
        <dbReference type="Rhea" id="RHEA:19541"/>
        <dbReference type="ChEBI" id="CHEBI:15378"/>
        <dbReference type="ChEBI" id="CHEBI:43474"/>
        <dbReference type="ChEBI" id="CHEBI:57783"/>
        <dbReference type="ChEBI" id="CHEBI:58066"/>
        <dbReference type="ChEBI" id="CHEBI:58274"/>
        <dbReference type="ChEBI" id="CHEBI:58349"/>
        <dbReference type="EC" id="1.2.1.41"/>
    </reaction>
</comment>
<evidence type="ECO:0000259" key="8">
    <source>
        <dbReference type="Pfam" id="PF00171"/>
    </source>
</evidence>
<organism evidence="9 10">
    <name type="scientific">Gemmata massiliana</name>
    <dbReference type="NCBI Taxonomy" id="1210884"/>
    <lineage>
        <taxon>Bacteria</taxon>
        <taxon>Pseudomonadati</taxon>
        <taxon>Planctomycetota</taxon>
        <taxon>Planctomycetia</taxon>
        <taxon>Gemmatales</taxon>
        <taxon>Gemmataceae</taxon>
        <taxon>Gemmata</taxon>
    </lineage>
</organism>
<dbReference type="Proteomes" id="UP000464178">
    <property type="component" value="Chromosome"/>
</dbReference>
<dbReference type="InterPro" id="IPR015590">
    <property type="entry name" value="Aldehyde_DH_dom"/>
</dbReference>
<dbReference type="GO" id="GO:0005737">
    <property type="term" value="C:cytoplasm"/>
    <property type="evidence" value="ECO:0007669"/>
    <property type="project" value="UniProtKB-SubCell"/>
</dbReference>
<dbReference type="RefSeq" id="WP_174266012.1">
    <property type="nucleotide sequence ID" value="NZ_LR593886.1"/>
</dbReference>
<keyword evidence="7" id="KW-0963">Cytoplasm</keyword>
<evidence type="ECO:0000256" key="6">
    <source>
        <dbReference type="ARBA" id="ARBA00049024"/>
    </source>
</evidence>
<name>A0A6P2D1M0_9BACT</name>
<gene>
    <name evidence="7" type="primary">proA</name>
    <name evidence="9" type="ORF">SOIL9_34390</name>
</gene>
<dbReference type="Pfam" id="PF00171">
    <property type="entry name" value="Aldedh"/>
    <property type="match status" value="1"/>
</dbReference>
<feature type="domain" description="Aldehyde dehydrogenase" evidence="8">
    <location>
        <begin position="23"/>
        <end position="295"/>
    </location>
</feature>
<dbReference type="SUPFAM" id="SSF53720">
    <property type="entry name" value="ALDH-like"/>
    <property type="match status" value="1"/>
</dbReference>
<dbReference type="GO" id="GO:0004350">
    <property type="term" value="F:glutamate-5-semialdehyde dehydrogenase activity"/>
    <property type="evidence" value="ECO:0007669"/>
    <property type="project" value="UniProtKB-UniRule"/>
</dbReference>
<evidence type="ECO:0000256" key="2">
    <source>
        <dbReference type="ARBA" id="ARBA00022605"/>
    </source>
</evidence>
<dbReference type="InterPro" id="IPR012134">
    <property type="entry name" value="Glu-5-SA_DH"/>
</dbReference>
<evidence type="ECO:0000256" key="5">
    <source>
        <dbReference type="ARBA" id="ARBA00023002"/>
    </source>
</evidence>
<accession>A0A6P2D1M0</accession>
<dbReference type="FunFam" id="3.40.309.10:FF:000006">
    <property type="entry name" value="Gamma-glutamyl phosphate reductase"/>
    <property type="match status" value="1"/>
</dbReference>
<dbReference type="EC" id="1.2.1.41" evidence="7"/>
<keyword evidence="10" id="KW-1185">Reference proteome</keyword>
<reference evidence="9 10" key="1">
    <citation type="submission" date="2019-05" db="EMBL/GenBank/DDBJ databases">
        <authorList>
            <consortium name="Science for Life Laboratories"/>
        </authorList>
    </citation>
    <scope>NUCLEOTIDE SEQUENCE [LARGE SCALE GENOMIC DNA]</scope>
    <source>
        <strain evidence="9">Soil9</strain>
    </source>
</reference>
<keyword evidence="3 7" id="KW-0641">Proline biosynthesis</keyword>
<keyword evidence="4 7" id="KW-0521">NADP</keyword>